<dbReference type="Proteomes" id="UP000002277">
    <property type="component" value="Chromosome 2A"/>
</dbReference>
<evidence type="ECO:0000313" key="2">
    <source>
        <dbReference type="Proteomes" id="UP000002277"/>
    </source>
</evidence>
<dbReference type="InParanoid" id="A0A2I3S2U3"/>
<dbReference type="OMA" id="ILYTCIT"/>
<accession>A0A2I3S2U3</accession>
<dbReference type="Ensembl" id="ENSPTRT00000081538.1">
    <property type="protein sequence ID" value="ENSPTRP00000071253.1"/>
    <property type="gene ID" value="ENSPTRG00000052249.1"/>
</dbReference>
<reference evidence="1 2" key="1">
    <citation type="journal article" date="2005" name="Nature">
        <title>Initial sequence of the chimpanzee genome and comparison with the human genome.</title>
        <authorList>
            <consortium name="Chimpanzee sequencing and analysis consortium"/>
        </authorList>
    </citation>
    <scope>NUCLEOTIDE SEQUENCE [LARGE SCALE GENOMIC DNA]</scope>
</reference>
<reference evidence="1" key="3">
    <citation type="submission" date="2025-09" db="UniProtKB">
        <authorList>
            <consortium name="Ensembl"/>
        </authorList>
    </citation>
    <scope>IDENTIFICATION</scope>
</reference>
<evidence type="ECO:0000313" key="1">
    <source>
        <dbReference type="Ensembl" id="ENSPTRP00000071253.1"/>
    </source>
</evidence>
<name>A0A2I3S2U3_PANTR</name>
<reference evidence="1" key="2">
    <citation type="submission" date="2025-08" db="UniProtKB">
        <authorList>
            <consortium name="Ensembl"/>
        </authorList>
    </citation>
    <scope>IDENTIFICATION</scope>
</reference>
<proteinExistence type="predicted"/>
<organism evidence="1 2">
    <name type="scientific">Pan troglodytes</name>
    <name type="common">Chimpanzee</name>
    <dbReference type="NCBI Taxonomy" id="9598"/>
    <lineage>
        <taxon>Eukaryota</taxon>
        <taxon>Metazoa</taxon>
        <taxon>Chordata</taxon>
        <taxon>Craniata</taxon>
        <taxon>Vertebrata</taxon>
        <taxon>Euteleostomi</taxon>
        <taxon>Mammalia</taxon>
        <taxon>Eutheria</taxon>
        <taxon>Euarchontoglires</taxon>
        <taxon>Primates</taxon>
        <taxon>Haplorrhini</taxon>
        <taxon>Catarrhini</taxon>
        <taxon>Hominidae</taxon>
        <taxon>Pan</taxon>
    </lineage>
</organism>
<dbReference type="EMBL" id="AACZ04055763">
    <property type="status" value="NOT_ANNOTATED_CDS"/>
    <property type="molecule type" value="Genomic_DNA"/>
</dbReference>
<sequence>MPALGGENAGETDQGGIFAVQGRRGQKIKSIINTQTVLYTYITNKTGREKGGDHEISFILWWCFVFVFVFKEG</sequence>
<dbReference type="GeneTree" id="ENSGT00900000143808"/>
<dbReference type="AlphaFoldDB" id="A0A2I3S2U3"/>
<keyword evidence="2" id="KW-1185">Reference proteome</keyword>
<protein>
    <submittedName>
        <fullName evidence="1">Uncharacterized protein</fullName>
    </submittedName>
</protein>
<dbReference type="Bgee" id="ENSPTRG00000052249">
    <property type="expression patterns" value="Expressed in cortex of kidney and 12 other cell types or tissues"/>
</dbReference>